<dbReference type="NCBIfam" id="TIGR00910">
    <property type="entry name" value="2A0307_GadC"/>
    <property type="match status" value="1"/>
</dbReference>
<evidence type="ECO:0000256" key="7">
    <source>
        <dbReference type="ARBA" id="ARBA00022475"/>
    </source>
</evidence>
<feature type="transmembrane region" description="Helical" evidence="12">
    <location>
        <begin position="41"/>
        <end position="61"/>
    </location>
</feature>
<dbReference type="PIRSF" id="PIRSF006060">
    <property type="entry name" value="AA_transporter"/>
    <property type="match status" value="1"/>
</dbReference>
<evidence type="ECO:0000256" key="6">
    <source>
        <dbReference type="ARBA" id="ARBA00022449"/>
    </source>
</evidence>
<keyword evidence="10 12" id="KW-1133">Transmembrane helix</keyword>
<reference evidence="13 14" key="1">
    <citation type="journal article" date="2006" name="Genome Res.">
        <title>Skewed genomic variability in strains of the toxigenic bacterial pathogen, Clostridium perfringens.</title>
        <authorList>
            <person name="Myers G.S."/>
            <person name="Rasko D.A."/>
            <person name="Cheung J.K."/>
            <person name="Ravel J."/>
            <person name="Seshadri R."/>
            <person name="Deboy R.T."/>
            <person name="Ren Q."/>
            <person name="Varga J."/>
            <person name="Awad M.M."/>
            <person name="Brinkac L.M."/>
            <person name="Daugherty S.C."/>
            <person name="Haft D.H."/>
            <person name="Dodson R.J."/>
            <person name="Madupu R."/>
            <person name="Nelson W.C."/>
            <person name="Rosovitz M.J."/>
            <person name="Sullivan S.A."/>
            <person name="Khouri H."/>
            <person name="Dimitrov G.I."/>
            <person name="Watkins K.L."/>
            <person name="Mulligan S."/>
            <person name="Benton J."/>
            <person name="Radune D."/>
            <person name="Fisher D.J."/>
            <person name="Atkins H.S."/>
            <person name="Hiscox T."/>
            <person name="Jost B.H."/>
            <person name="Billington S.J."/>
            <person name="Songer J.G."/>
            <person name="McClane B.A."/>
            <person name="Titball R.W."/>
            <person name="Rood J.I."/>
            <person name="Melville S.B."/>
            <person name="Paulsen I.T."/>
        </authorList>
    </citation>
    <scope>NUCLEOTIDE SEQUENCE [LARGE SCALE GENOMIC DNA]</scope>
    <source>
        <strain evidence="14">ATCC 13124 / DSM 756 / JCM 1290 / NCIMB 6125 / NCTC 8237 / S 107 / Type A</strain>
    </source>
</reference>
<comment type="similarity">
    <text evidence="3">Belongs to the amino acid-polyamine-organocation (APC) superfamily. Glutamate:GABA antiporter (GGA) (TC 2.A.3.7) family.</text>
</comment>
<comment type="subcellular location">
    <subcellularLocation>
        <location evidence="2">Cell membrane</location>
        <topology evidence="2">Multi-pass membrane protein</topology>
    </subcellularLocation>
</comment>
<dbReference type="InterPro" id="IPR002293">
    <property type="entry name" value="AA/rel_permease1"/>
</dbReference>
<feature type="transmembrane region" description="Helical" evidence="12">
    <location>
        <begin position="95"/>
        <end position="115"/>
    </location>
</feature>
<evidence type="ECO:0000256" key="11">
    <source>
        <dbReference type="ARBA" id="ARBA00023136"/>
    </source>
</evidence>
<dbReference type="PANTHER" id="PTHR42770">
    <property type="entry name" value="AMINO ACID TRANSPORTER-RELATED"/>
    <property type="match status" value="1"/>
</dbReference>
<dbReference type="Proteomes" id="UP000001823">
    <property type="component" value="Chromosome"/>
</dbReference>
<dbReference type="EMBL" id="CP000246">
    <property type="protein sequence ID" value="ABG82616.1"/>
    <property type="molecule type" value="Genomic_DNA"/>
</dbReference>
<dbReference type="GeneID" id="93001402"/>
<evidence type="ECO:0000256" key="1">
    <source>
        <dbReference type="ARBA" id="ARBA00001341"/>
    </source>
</evidence>
<feature type="transmembrane region" description="Helical" evidence="12">
    <location>
        <begin position="365"/>
        <end position="392"/>
    </location>
</feature>
<keyword evidence="7" id="KW-1003">Cell membrane</keyword>
<protein>
    <recommendedName>
        <fullName evidence="4">Glutamate/gamma-aminobutyrate antiporter</fullName>
    </recommendedName>
</protein>
<feature type="transmembrane region" description="Helical" evidence="12">
    <location>
        <begin position="237"/>
        <end position="259"/>
    </location>
</feature>
<keyword evidence="8 12" id="KW-0812">Transmembrane</keyword>
<evidence type="ECO:0000256" key="4">
    <source>
        <dbReference type="ARBA" id="ARBA00018235"/>
    </source>
</evidence>
<keyword evidence="11 12" id="KW-0472">Membrane</keyword>
<dbReference type="Gene3D" id="1.20.1740.10">
    <property type="entry name" value="Amino acid/polyamine transporter I"/>
    <property type="match status" value="1"/>
</dbReference>
<dbReference type="GO" id="GO:0005886">
    <property type="term" value="C:plasma membrane"/>
    <property type="evidence" value="ECO:0007669"/>
    <property type="project" value="UniProtKB-SubCell"/>
</dbReference>
<dbReference type="KEGG" id="cpf:CPF_2317"/>
<evidence type="ECO:0000256" key="9">
    <source>
        <dbReference type="ARBA" id="ARBA00022970"/>
    </source>
</evidence>
<dbReference type="AlphaFoldDB" id="A0A0H2YQG5"/>
<dbReference type="Pfam" id="PF13520">
    <property type="entry name" value="AA_permease_2"/>
    <property type="match status" value="1"/>
</dbReference>
<feature type="transmembrane region" description="Helical" evidence="12">
    <location>
        <begin position="127"/>
        <end position="145"/>
    </location>
</feature>
<dbReference type="GO" id="GO:0006865">
    <property type="term" value="P:amino acid transport"/>
    <property type="evidence" value="ECO:0007669"/>
    <property type="project" value="UniProtKB-KW"/>
</dbReference>
<evidence type="ECO:0000256" key="12">
    <source>
        <dbReference type="SAM" id="Phobius"/>
    </source>
</evidence>
<evidence type="ECO:0000313" key="13">
    <source>
        <dbReference type="EMBL" id="ABG82616.1"/>
    </source>
</evidence>
<dbReference type="InterPro" id="IPR004759">
    <property type="entry name" value="Glu_antiport"/>
</dbReference>
<dbReference type="PANTHER" id="PTHR42770:SF15">
    <property type="entry name" value="GLUTAMATE_GAMMA-AMINOBUTYRATE ANTIPORTER-RELATED"/>
    <property type="match status" value="1"/>
</dbReference>
<gene>
    <name evidence="13" type="ordered locus">CPF_2317</name>
</gene>
<keyword evidence="5" id="KW-0813">Transport</keyword>
<evidence type="ECO:0000256" key="5">
    <source>
        <dbReference type="ARBA" id="ARBA00022448"/>
    </source>
</evidence>
<evidence type="ECO:0000256" key="2">
    <source>
        <dbReference type="ARBA" id="ARBA00004651"/>
    </source>
</evidence>
<proteinExistence type="inferred from homology"/>
<feature type="transmembrane region" description="Helical" evidence="12">
    <location>
        <begin position="445"/>
        <end position="466"/>
    </location>
</feature>
<organism evidence="13 14">
    <name type="scientific">Clostridium perfringens (strain ATCC 13124 / DSM 756 / JCM 1290 / NCIMB 6125 / NCTC 8237 / Type A)</name>
    <dbReference type="NCBI Taxonomy" id="195103"/>
    <lineage>
        <taxon>Bacteria</taxon>
        <taxon>Bacillati</taxon>
        <taxon>Bacillota</taxon>
        <taxon>Clostridia</taxon>
        <taxon>Eubacteriales</taxon>
        <taxon>Clostridiaceae</taxon>
        <taxon>Clostridium</taxon>
    </lineage>
</organism>
<feature type="transmembrane region" description="Helical" evidence="12">
    <location>
        <begin position="413"/>
        <end position="433"/>
    </location>
</feature>
<dbReference type="PaxDb" id="195103-CPF_2317"/>
<accession>A0A0H2YQG5</accession>
<evidence type="ECO:0000256" key="3">
    <source>
        <dbReference type="ARBA" id="ARBA00010503"/>
    </source>
</evidence>
<dbReference type="RefSeq" id="WP_003454789.1">
    <property type="nucleotide sequence ID" value="NC_008261.1"/>
</dbReference>
<evidence type="ECO:0000313" key="14">
    <source>
        <dbReference type="Proteomes" id="UP000001823"/>
    </source>
</evidence>
<feature type="transmembrane region" description="Helical" evidence="12">
    <location>
        <begin position="199"/>
        <end position="216"/>
    </location>
</feature>
<dbReference type="STRING" id="195103.CPF_2317"/>
<feature type="transmembrane region" description="Helical" evidence="12">
    <location>
        <begin position="288"/>
        <end position="311"/>
    </location>
</feature>
<dbReference type="GO" id="GO:0015297">
    <property type="term" value="F:antiporter activity"/>
    <property type="evidence" value="ECO:0007669"/>
    <property type="project" value="UniProtKB-KW"/>
</dbReference>
<dbReference type="eggNOG" id="COG0531">
    <property type="taxonomic scope" value="Bacteria"/>
</dbReference>
<evidence type="ECO:0000256" key="8">
    <source>
        <dbReference type="ARBA" id="ARBA00022692"/>
    </source>
</evidence>
<feature type="transmembrane region" description="Helical" evidence="12">
    <location>
        <begin position="12"/>
        <end position="29"/>
    </location>
</feature>
<comment type="catalytic activity">
    <reaction evidence="1">
        <text>4-aminobutanoate(in) + L-glutamate(out) = 4-aminobutanoate(out) + L-glutamate(in)</text>
        <dbReference type="Rhea" id="RHEA:28919"/>
        <dbReference type="ChEBI" id="CHEBI:29985"/>
        <dbReference type="ChEBI" id="CHEBI:59888"/>
    </reaction>
</comment>
<name>A0A0H2YQG5_CLOP1</name>
<keyword evidence="14" id="KW-1185">Reference proteome</keyword>
<keyword evidence="9" id="KW-0029">Amino-acid transport</keyword>
<dbReference type="InterPro" id="IPR050367">
    <property type="entry name" value="APC_superfamily"/>
</dbReference>
<feature type="transmembrane region" description="Helical" evidence="12">
    <location>
        <begin position="337"/>
        <end position="359"/>
    </location>
</feature>
<dbReference type="HOGENOM" id="CLU_020854_4_0_9"/>
<keyword evidence="6" id="KW-0050">Antiport</keyword>
<evidence type="ECO:0000256" key="10">
    <source>
        <dbReference type="ARBA" id="ARBA00022989"/>
    </source>
</evidence>
<feature type="transmembrane region" description="Helical" evidence="12">
    <location>
        <begin position="157"/>
        <end position="179"/>
    </location>
</feature>
<sequence>MPSKSSANAKTLTLFGFFAMTASMVMTVYEYPTFATSGFHLVFFLIVGGLLWFLPVALCAAEMATVDGWEEGGIFAWVGNTLGERWGFAAIFFQWFQITVGFVTMIYFILGALSYVLNWPALNSNPLIKFIGVLIIFWGLTFSQFGGTKNTAKIAKAGFVFGVVVPAIILFILGIMYIAKGNPVHVDLSAHALIPDFTKVNTLVVFVSFILAYMGVEASASHVNKLENASKNYPLAMFILVVLAIVLNTVGGLTVAAVIPAEQLNLSAGVVQTFHQLVVVNLGESFDWITRIVALLLALGVMAEVSSWVVGPSEGMYAAAKKGLLPKKLTEVNNHEVPVPLVLVQGLVVTIWAAVLTFGGGGNNVSFLTAISLTVVIYLVGYLLFFIGYIILILKHGDLKRAYHVPGGKTFKMIVAIAGFAVSVFALVISFVPPSQLTGKSVSEYLTILSISFIVTVLIPFIIYALHDKWNK</sequence>